<protein>
    <recommendedName>
        <fullName evidence="3 11">Shikimate kinase</fullName>
        <shortName evidence="11">SK</shortName>
        <ecNumber evidence="3 11">2.7.1.71</ecNumber>
    </recommendedName>
</protein>
<keyword evidence="7 11" id="KW-0418">Kinase</keyword>
<comment type="caution">
    <text evidence="11">Lacks conserved residue(s) required for the propagation of feature annotation.</text>
</comment>
<keyword evidence="9 11" id="KW-0057">Aromatic amino acid biosynthesis</keyword>
<dbReference type="EC" id="2.7.1.71" evidence="3 11"/>
<feature type="binding site" evidence="11">
    <location>
        <position position="375"/>
    </location>
    <ligand>
        <name>substrate</name>
    </ligand>
</feature>
<keyword evidence="6 11" id="KW-0547">Nucleotide-binding</keyword>
<dbReference type="eggNOG" id="COG0703">
    <property type="taxonomic scope" value="Bacteria"/>
</dbReference>
<dbReference type="GO" id="GO:0000287">
    <property type="term" value="F:magnesium ion binding"/>
    <property type="evidence" value="ECO:0007669"/>
    <property type="project" value="UniProtKB-UniRule"/>
</dbReference>
<evidence type="ECO:0000256" key="4">
    <source>
        <dbReference type="ARBA" id="ARBA00022605"/>
    </source>
</evidence>
<feature type="domain" description="Shikimate dehydrogenase substrate binding N-terminal" evidence="12">
    <location>
        <begin position="5"/>
        <end position="79"/>
    </location>
</feature>
<proteinExistence type="inferred from homology"/>
<comment type="similarity">
    <text evidence="11">Belongs to the shikimate kinase family.</text>
</comment>
<dbReference type="RefSeq" id="WP_005949206.1">
    <property type="nucleotide sequence ID" value="NZ_CP136423.1"/>
</dbReference>
<comment type="subcellular location">
    <subcellularLocation>
        <location evidence="11">Cytoplasm</location>
    </subcellularLocation>
</comment>
<dbReference type="PROSITE" id="PS01128">
    <property type="entry name" value="SHIKIMATE_KINASE"/>
    <property type="match status" value="1"/>
</dbReference>
<dbReference type="CDD" id="cd00464">
    <property type="entry name" value="SK"/>
    <property type="match status" value="1"/>
</dbReference>
<feature type="binding site" evidence="11">
    <location>
        <position position="263"/>
    </location>
    <ligand>
        <name>Mg(2+)</name>
        <dbReference type="ChEBI" id="CHEBI:18420"/>
    </ligand>
</feature>
<keyword evidence="5 11" id="KW-0808">Transferase</keyword>
<dbReference type="InterPro" id="IPR022893">
    <property type="entry name" value="Shikimate_DH_fam"/>
</dbReference>
<dbReference type="Gene3D" id="3.40.50.10860">
    <property type="entry name" value="Leucine Dehydrogenase, chain A, domain 1"/>
    <property type="match status" value="1"/>
</dbReference>
<name>C0CMN6_BLAHS</name>
<feature type="binding site" evidence="11">
    <location>
        <position position="281"/>
    </location>
    <ligand>
        <name>substrate</name>
    </ligand>
</feature>
<dbReference type="PRINTS" id="PR01100">
    <property type="entry name" value="SHIKIMTKNASE"/>
</dbReference>
<evidence type="ECO:0000256" key="10">
    <source>
        <dbReference type="ARBA" id="ARBA00048567"/>
    </source>
</evidence>
<dbReference type="GO" id="GO:0005524">
    <property type="term" value="F:ATP binding"/>
    <property type="evidence" value="ECO:0007669"/>
    <property type="project" value="UniProtKB-UniRule"/>
</dbReference>
<feature type="binding site" evidence="11">
    <location>
        <position position="327"/>
    </location>
    <ligand>
        <name>substrate</name>
    </ligand>
</feature>
<dbReference type="InterPro" id="IPR013708">
    <property type="entry name" value="Shikimate_DH-bd_N"/>
</dbReference>
<dbReference type="InterPro" id="IPR046346">
    <property type="entry name" value="Aminoacid_DH-like_N_sf"/>
</dbReference>
<dbReference type="Proteomes" id="UP000003100">
    <property type="component" value="Unassembled WGS sequence"/>
</dbReference>
<dbReference type="Pfam" id="PF08501">
    <property type="entry name" value="Shikimate_dh_N"/>
    <property type="match status" value="1"/>
</dbReference>
<dbReference type="PANTHER" id="PTHR21089:SF1">
    <property type="entry name" value="BIFUNCTIONAL 3-DEHYDROQUINATE DEHYDRATASE_SHIKIMATE DEHYDROGENASE, CHLOROPLASTIC"/>
    <property type="match status" value="1"/>
</dbReference>
<feature type="binding site" evidence="11">
    <location>
        <position position="305"/>
    </location>
    <ligand>
        <name>substrate</name>
    </ligand>
</feature>
<dbReference type="GO" id="GO:0009423">
    <property type="term" value="P:chorismate biosynthetic process"/>
    <property type="evidence" value="ECO:0007669"/>
    <property type="project" value="UniProtKB-UniRule"/>
</dbReference>
<dbReference type="GO" id="GO:0050661">
    <property type="term" value="F:NADP binding"/>
    <property type="evidence" value="ECO:0007669"/>
    <property type="project" value="TreeGrafter"/>
</dbReference>
<dbReference type="CDD" id="cd01065">
    <property type="entry name" value="NAD_bind_Shikimate_DH"/>
    <property type="match status" value="1"/>
</dbReference>
<dbReference type="EMBL" id="ACBZ01000111">
    <property type="protein sequence ID" value="EEG49001.1"/>
    <property type="molecule type" value="Genomic_DNA"/>
</dbReference>
<dbReference type="GO" id="GO:0005829">
    <property type="term" value="C:cytosol"/>
    <property type="evidence" value="ECO:0007669"/>
    <property type="project" value="TreeGrafter"/>
</dbReference>
<dbReference type="Gene3D" id="3.40.50.300">
    <property type="entry name" value="P-loop containing nucleotide triphosphate hydrolases"/>
    <property type="match status" value="1"/>
</dbReference>
<dbReference type="GO" id="GO:0004764">
    <property type="term" value="F:shikimate 3-dehydrogenase (NADP+) activity"/>
    <property type="evidence" value="ECO:0007669"/>
    <property type="project" value="InterPro"/>
</dbReference>
<comment type="subunit">
    <text evidence="11">Monomer.</text>
</comment>
<comment type="catalytic activity">
    <reaction evidence="10 11">
        <text>shikimate + ATP = 3-phosphoshikimate + ADP + H(+)</text>
        <dbReference type="Rhea" id="RHEA:13121"/>
        <dbReference type="ChEBI" id="CHEBI:15378"/>
        <dbReference type="ChEBI" id="CHEBI:30616"/>
        <dbReference type="ChEBI" id="CHEBI:36208"/>
        <dbReference type="ChEBI" id="CHEBI:145989"/>
        <dbReference type="ChEBI" id="CHEBI:456216"/>
        <dbReference type="EC" id="2.7.1.71"/>
    </reaction>
</comment>
<feature type="binding site" evidence="11">
    <location>
        <begin position="259"/>
        <end position="264"/>
    </location>
    <ligand>
        <name>ATP</name>
        <dbReference type="ChEBI" id="CHEBI:30616"/>
    </ligand>
</feature>
<evidence type="ECO:0000256" key="2">
    <source>
        <dbReference type="ARBA" id="ARBA00004871"/>
    </source>
</evidence>
<dbReference type="UniPathway" id="UPA00053">
    <property type="reaction ID" value="UER00088"/>
</dbReference>
<keyword evidence="11" id="KW-0479">Metal-binding</keyword>
<gene>
    <name evidence="11" type="primary">aroK</name>
    <name evidence="13" type="ORF">RUMHYD_02121</name>
</gene>
<dbReference type="InterPro" id="IPR036291">
    <property type="entry name" value="NAD(P)-bd_dom_sf"/>
</dbReference>
<comment type="cofactor">
    <cofactor evidence="11">
        <name>Mg(2+)</name>
        <dbReference type="ChEBI" id="CHEBI:18420"/>
    </cofactor>
    <text evidence="11">Binds 1 Mg(2+) ion per subunit.</text>
</comment>
<dbReference type="Pfam" id="PF01202">
    <property type="entry name" value="SKI"/>
    <property type="match status" value="1"/>
</dbReference>
<comment type="function">
    <text evidence="11">Catalyzes the specific phosphorylation of the 3-hydroxyl group of shikimic acid using ATP as a cosubstrate.</text>
</comment>
<evidence type="ECO:0000259" key="12">
    <source>
        <dbReference type="Pfam" id="PF08501"/>
    </source>
</evidence>
<keyword evidence="14" id="KW-1185">Reference proteome</keyword>
<reference evidence="13 14" key="1">
    <citation type="submission" date="2009-01" db="EMBL/GenBank/DDBJ databases">
        <authorList>
            <person name="Fulton L."/>
            <person name="Clifton S."/>
            <person name="Fulton B."/>
            <person name="Xu J."/>
            <person name="Minx P."/>
            <person name="Pepin K.H."/>
            <person name="Johnson M."/>
            <person name="Bhonagiri V."/>
            <person name="Nash W.E."/>
            <person name="Mardis E.R."/>
            <person name="Wilson R.K."/>
        </authorList>
    </citation>
    <scope>NUCLEOTIDE SEQUENCE [LARGE SCALE GENOMIC DNA]</scope>
    <source>
        <strain evidence="14">DSM 10507 / JCM 14656 / S5a33</strain>
    </source>
</reference>
<dbReference type="SUPFAM" id="SSF53223">
    <property type="entry name" value="Aminoacid dehydrogenase-like, N-terminal domain"/>
    <property type="match status" value="1"/>
</dbReference>
<dbReference type="GO" id="GO:0019632">
    <property type="term" value="P:shikimate metabolic process"/>
    <property type="evidence" value="ECO:0007669"/>
    <property type="project" value="TreeGrafter"/>
</dbReference>
<keyword evidence="4 11" id="KW-0028">Amino-acid biosynthesis</keyword>
<evidence type="ECO:0000256" key="3">
    <source>
        <dbReference type="ARBA" id="ARBA00012154"/>
    </source>
</evidence>
<dbReference type="InterPro" id="IPR031322">
    <property type="entry name" value="Shikimate/glucono_kinase"/>
</dbReference>
<evidence type="ECO:0000256" key="7">
    <source>
        <dbReference type="ARBA" id="ARBA00022777"/>
    </source>
</evidence>
<dbReference type="Gene3D" id="3.40.50.720">
    <property type="entry name" value="NAD(P)-binding Rossmann-like Domain"/>
    <property type="match status" value="1"/>
</dbReference>
<comment type="pathway">
    <text evidence="2">Metabolic intermediate biosynthesis; chorismate biosynthesis; chorismate from D-erythrose 4-phosphate and phosphoenolpyruvate: step 4/7.</text>
</comment>
<evidence type="ECO:0000256" key="11">
    <source>
        <dbReference type="HAMAP-Rule" id="MF_00109"/>
    </source>
</evidence>
<sequence length="404" mass="45029">MEYGLLGEKLGHSFSPQIHSQLAGYSYELVEKTPQEVEVFLKEREFQGLNVTIPYKKKVFDCCDQVSELARRIGSINTIANRGGWLYGDNTDYYGFRYMIHRLGVSVAEKKAVVLGNGGVAPAVRAALEDEGAGEIVTVSRRGENNYNNISRHYDAKILVNTTPLGMYPGNGEAAVDLGPFKQCEAVYDLIYNPLKTKLLLSAEKLGIPCMDGLSMLVAQAKKSCEIFQQISLPEEKVEEITGCLRRKVSNVCLIGMPGCGKTTVGERLAARLGKKFVDIDREIVKRMGKEIPEIFRESGETGFRKMESEVLSEVTKQTGQVVATGGGVVVTPKNCELVRQNGEVIFLKRDLRELTVAGRPVSQSRPLEQIYEERIDAYRSWSDFQVENRTVEKTVREIESLLV</sequence>
<dbReference type="AlphaFoldDB" id="C0CMN6"/>
<evidence type="ECO:0000256" key="1">
    <source>
        <dbReference type="ARBA" id="ARBA00004842"/>
    </source>
</evidence>
<keyword evidence="8 11" id="KW-0067">ATP-binding</keyword>
<organism evidence="13 14">
    <name type="scientific">Blautia hydrogenotrophica (strain DSM 10507 / JCM 14656 / S5a33)</name>
    <name type="common">Ruminococcus hydrogenotrophicus</name>
    <dbReference type="NCBI Taxonomy" id="476272"/>
    <lineage>
        <taxon>Bacteria</taxon>
        <taxon>Bacillati</taxon>
        <taxon>Bacillota</taxon>
        <taxon>Clostridia</taxon>
        <taxon>Lachnospirales</taxon>
        <taxon>Lachnospiraceae</taxon>
        <taxon>Blautia</taxon>
    </lineage>
</organism>
<feature type="binding site" evidence="11">
    <location>
        <position position="360"/>
    </location>
    <ligand>
        <name>ATP</name>
        <dbReference type="ChEBI" id="CHEBI:30616"/>
    </ligand>
</feature>
<dbReference type="HAMAP" id="MF_00109">
    <property type="entry name" value="Shikimate_kinase"/>
    <property type="match status" value="1"/>
</dbReference>
<dbReference type="GO" id="GO:0008652">
    <property type="term" value="P:amino acid biosynthetic process"/>
    <property type="evidence" value="ECO:0007669"/>
    <property type="project" value="UniProtKB-KW"/>
</dbReference>
<evidence type="ECO:0000313" key="13">
    <source>
        <dbReference type="EMBL" id="EEG49001.1"/>
    </source>
</evidence>
<dbReference type="SUPFAM" id="SSF51735">
    <property type="entry name" value="NAD(P)-binding Rossmann-fold domains"/>
    <property type="match status" value="1"/>
</dbReference>
<dbReference type="InterPro" id="IPR023000">
    <property type="entry name" value="Shikimate_kinase_CS"/>
</dbReference>
<reference evidence="13 14" key="2">
    <citation type="submission" date="2009-02" db="EMBL/GenBank/DDBJ databases">
        <title>Draft genome sequence of Blautia hydrogenotrophica DSM 10507 (Ruminococcus hydrogenotrophicus DSM 10507).</title>
        <authorList>
            <person name="Sudarsanam P."/>
            <person name="Ley R."/>
            <person name="Guruge J."/>
            <person name="Turnbaugh P.J."/>
            <person name="Mahowald M."/>
            <person name="Liep D."/>
            <person name="Gordon J."/>
        </authorList>
    </citation>
    <scope>NUCLEOTIDE SEQUENCE [LARGE SCALE GENOMIC DNA]</scope>
    <source>
        <strain evidence="14">DSM 10507 / JCM 14656 / S5a33</strain>
    </source>
</reference>
<evidence type="ECO:0000256" key="9">
    <source>
        <dbReference type="ARBA" id="ARBA00023141"/>
    </source>
</evidence>
<evidence type="ECO:0000256" key="6">
    <source>
        <dbReference type="ARBA" id="ARBA00022741"/>
    </source>
</evidence>
<dbReference type="PANTHER" id="PTHR21089">
    <property type="entry name" value="SHIKIMATE DEHYDROGENASE"/>
    <property type="match status" value="1"/>
</dbReference>
<dbReference type="eggNOG" id="COG0169">
    <property type="taxonomic scope" value="Bacteria"/>
</dbReference>
<dbReference type="InterPro" id="IPR027417">
    <property type="entry name" value="P-loop_NTPase"/>
</dbReference>
<keyword evidence="11" id="KW-0963">Cytoplasm</keyword>
<dbReference type="GO" id="GO:0009073">
    <property type="term" value="P:aromatic amino acid family biosynthetic process"/>
    <property type="evidence" value="ECO:0007669"/>
    <property type="project" value="UniProtKB-KW"/>
</dbReference>
<evidence type="ECO:0000256" key="8">
    <source>
        <dbReference type="ARBA" id="ARBA00022840"/>
    </source>
</evidence>
<accession>C0CMN6</accession>
<dbReference type="SUPFAM" id="SSF52540">
    <property type="entry name" value="P-loop containing nucleoside triphosphate hydrolases"/>
    <property type="match status" value="1"/>
</dbReference>
<dbReference type="HOGENOM" id="CLU_033897_0_0_9"/>
<evidence type="ECO:0000256" key="5">
    <source>
        <dbReference type="ARBA" id="ARBA00022679"/>
    </source>
</evidence>
<dbReference type="GO" id="GO:0004765">
    <property type="term" value="F:shikimate kinase activity"/>
    <property type="evidence" value="ECO:0007669"/>
    <property type="project" value="UniProtKB-UniRule"/>
</dbReference>
<dbReference type="InterPro" id="IPR000623">
    <property type="entry name" value="Shikimate_kinase/TSH1"/>
</dbReference>
<evidence type="ECO:0000313" key="14">
    <source>
        <dbReference type="Proteomes" id="UP000003100"/>
    </source>
</evidence>
<dbReference type="PATRIC" id="fig|476272.21.peg.1552"/>
<keyword evidence="11" id="KW-0460">Magnesium</keyword>
<comment type="pathway">
    <text evidence="1 11">Metabolic intermediate biosynthesis; chorismate biosynthesis; chorismate from D-erythrose 4-phosphate and phosphoenolpyruvate: step 5/7.</text>
</comment>
<dbReference type="GeneID" id="86820917"/>